<keyword evidence="1" id="KW-1133">Transmembrane helix</keyword>
<dbReference type="AlphaFoldDB" id="A0A1I6G710"/>
<dbReference type="RefSeq" id="WP_089804543.1">
    <property type="nucleotide sequence ID" value="NZ_FOYT01000001.1"/>
</dbReference>
<feature type="transmembrane region" description="Helical" evidence="1">
    <location>
        <begin position="45"/>
        <end position="65"/>
    </location>
</feature>
<reference evidence="3" key="1">
    <citation type="submission" date="2016-10" db="EMBL/GenBank/DDBJ databases">
        <authorList>
            <person name="Varghese N."/>
            <person name="Submissions S."/>
        </authorList>
    </citation>
    <scope>NUCLEOTIDE SEQUENCE [LARGE SCALE GENOMIC DNA]</scope>
    <source>
        <strain evidence="3">CGMCC 1.7736</strain>
    </source>
</reference>
<accession>A0A1I6G710</accession>
<keyword evidence="1" id="KW-0472">Membrane</keyword>
<feature type="transmembrane region" description="Helical" evidence="1">
    <location>
        <begin position="6"/>
        <end position="24"/>
    </location>
</feature>
<protein>
    <submittedName>
        <fullName evidence="2">Uncharacterized protein</fullName>
    </submittedName>
</protein>
<dbReference type="EMBL" id="FOYT01000001">
    <property type="protein sequence ID" value="SFR37827.1"/>
    <property type="molecule type" value="Genomic_DNA"/>
</dbReference>
<organism evidence="2 3">
    <name type="scientific">Halogeometricum rufum</name>
    <dbReference type="NCBI Taxonomy" id="553469"/>
    <lineage>
        <taxon>Archaea</taxon>
        <taxon>Methanobacteriati</taxon>
        <taxon>Methanobacteriota</taxon>
        <taxon>Stenosarchaea group</taxon>
        <taxon>Halobacteria</taxon>
        <taxon>Halobacteriales</taxon>
        <taxon>Haloferacaceae</taxon>
        <taxon>Halogeometricum</taxon>
    </lineage>
</organism>
<evidence type="ECO:0000313" key="3">
    <source>
        <dbReference type="Proteomes" id="UP000198531"/>
    </source>
</evidence>
<sequence>MSELLGVPGSVPVGALFVVVGYLVRYRGRTELLKGDRTGDGRTAGAFFLVAGVGLLGYGVTRLVGLVP</sequence>
<keyword evidence="1" id="KW-0812">Transmembrane</keyword>
<gene>
    <name evidence="2" type="ORF">SAMN04487947_0650</name>
</gene>
<dbReference type="Proteomes" id="UP000198531">
    <property type="component" value="Unassembled WGS sequence"/>
</dbReference>
<keyword evidence="3" id="KW-1185">Reference proteome</keyword>
<evidence type="ECO:0000256" key="1">
    <source>
        <dbReference type="SAM" id="Phobius"/>
    </source>
</evidence>
<name>A0A1I6G710_9EURY</name>
<evidence type="ECO:0000313" key="2">
    <source>
        <dbReference type="EMBL" id="SFR37827.1"/>
    </source>
</evidence>
<proteinExistence type="predicted"/>
<dbReference type="STRING" id="553469.SAMN04487947_0650"/>